<sequence>MTTISMPTPSRLTPHVRGVSGRFILEGRPCSGVVWRWKISVFLS</sequence>
<keyword evidence="2" id="KW-1185">Reference proteome</keyword>
<proteinExistence type="predicted"/>
<gene>
    <name evidence="1" type="ORF">LITE_LOCUS8489</name>
</gene>
<dbReference type="AlphaFoldDB" id="A0AAV0IBM4"/>
<evidence type="ECO:0000313" key="1">
    <source>
        <dbReference type="EMBL" id="CAI0394856.1"/>
    </source>
</evidence>
<organism evidence="1 2">
    <name type="scientific">Linum tenue</name>
    <dbReference type="NCBI Taxonomy" id="586396"/>
    <lineage>
        <taxon>Eukaryota</taxon>
        <taxon>Viridiplantae</taxon>
        <taxon>Streptophyta</taxon>
        <taxon>Embryophyta</taxon>
        <taxon>Tracheophyta</taxon>
        <taxon>Spermatophyta</taxon>
        <taxon>Magnoliopsida</taxon>
        <taxon>eudicotyledons</taxon>
        <taxon>Gunneridae</taxon>
        <taxon>Pentapetalae</taxon>
        <taxon>rosids</taxon>
        <taxon>fabids</taxon>
        <taxon>Malpighiales</taxon>
        <taxon>Linaceae</taxon>
        <taxon>Linum</taxon>
    </lineage>
</organism>
<name>A0AAV0IBM4_9ROSI</name>
<evidence type="ECO:0000313" key="2">
    <source>
        <dbReference type="Proteomes" id="UP001154282"/>
    </source>
</evidence>
<dbReference type="EMBL" id="CAMGYJ010000003">
    <property type="protein sequence ID" value="CAI0394856.1"/>
    <property type="molecule type" value="Genomic_DNA"/>
</dbReference>
<protein>
    <submittedName>
        <fullName evidence="1">Uncharacterized protein</fullName>
    </submittedName>
</protein>
<accession>A0AAV0IBM4</accession>
<reference evidence="1" key="1">
    <citation type="submission" date="2022-08" db="EMBL/GenBank/DDBJ databases">
        <authorList>
            <person name="Gutierrez-Valencia J."/>
        </authorList>
    </citation>
    <scope>NUCLEOTIDE SEQUENCE</scope>
</reference>
<dbReference type="Proteomes" id="UP001154282">
    <property type="component" value="Unassembled WGS sequence"/>
</dbReference>
<comment type="caution">
    <text evidence="1">The sequence shown here is derived from an EMBL/GenBank/DDBJ whole genome shotgun (WGS) entry which is preliminary data.</text>
</comment>